<proteinExistence type="inferred from homology"/>
<dbReference type="GO" id="GO:0030955">
    <property type="term" value="F:potassium ion binding"/>
    <property type="evidence" value="ECO:0007669"/>
    <property type="project" value="UniProtKB-UniRule"/>
</dbReference>
<dbReference type="InterPro" id="IPR018209">
    <property type="entry name" value="Pyrv_Knase_AS"/>
</dbReference>
<dbReference type="FunFam" id="2.40.33.10:FF:000001">
    <property type="entry name" value="Pyruvate kinase"/>
    <property type="match status" value="1"/>
</dbReference>
<evidence type="ECO:0000256" key="16">
    <source>
        <dbReference type="RuleBase" id="RU000504"/>
    </source>
</evidence>
<dbReference type="EMBL" id="AWXA01000053">
    <property type="protein sequence ID" value="ERT57181.1"/>
    <property type="molecule type" value="Genomic_DNA"/>
</dbReference>
<dbReference type="GO" id="GO:0005524">
    <property type="term" value="F:ATP binding"/>
    <property type="evidence" value="ECO:0007669"/>
    <property type="project" value="UniProtKB-KW"/>
</dbReference>
<dbReference type="SUPFAM" id="SSF51621">
    <property type="entry name" value="Phosphoenolpyruvate/pyruvate domain"/>
    <property type="match status" value="1"/>
</dbReference>
<keyword evidence="12" id="KW-0630">Potassium</keyword>
<dbReference type="PROSITE" id="PS00110">
    <property type="entry name" value="PYRUVATE_KINASE"/>
    <property type="match status" value="1"/>
</dbReference>
<dbReference type="Gene3D" id="3.40.1380.20">
    <property type="entry name" value="Pyruvate kinase, C-terminal domain"/>
    <property type="match status" value="1"/>
</dbReference>
<dbReference type="PANTHER" id="PTHR11817">
    <property type="entry name" value="PYRUVATE KINASE"/>
    <property type="match status" value="1"/>
</dbReference>
<keyword evidence="14 18" id="KW-0670">Pyruvate</keyword>
<dbReference type="SUPFAM" id="SSF50800">
    <property type="entry name" value="PK beta-barrel domain-like"/>
    <property type="match status" value="1"/>
</dbReference>
<dbReference type="EC" id="2.7.1.40" evidence="4 15"/>
<evidence type="ECO:0000256" key="8">
    <source>
        <dbReference type="ARBA" id="ARBA00022741"/>
    </source>
</evidence>
<evidence type="ECO:0000256" key="14">
    <source>
        <dbReference type="ARBA" id="ARBA00023317"/>
    </source>
</evidence>
<evidence type="ECO:0000313" key="19">
    <source>
        <dbReference type="Proteomes" id="UP000017090"/>
    </source>
</evidence>
<organism evidence="18 19">
    <name type="scientific">Megasphaera vaginalis</name>
    <name type="common">ex Srinivasan et al. 2021</name>
    <dbReference type="NCBI Taxonomy" id="1111454"/>
    <lineage>
        <taxon>Bacteria</taxon>
        <taxon>Bacillati</taxon>
        <taxon>Bacillota</taxon>
        <taxon>Negativicutes</taxon>
        <taxon>Veillonellales</taxon>
        <taxon>Veillonellaceae</taxon>
        <taxon>Megasphaera</taxon>
    </lineage>
</organism>
<evidence type="ECO:0000313" key="18">
    <source>
        <dbReference type="EMBL" id="ERT57181.1"/>
    </source>
</evidence>
<dbReference type="NCBIfam" id="TIGR01064">
    <property type="entry name" value="pyruv_kin"/>
    <property type="match status" value="1"/>
</dbReference>
<comment type="caution">
    <text evidence="18">The sequence shown here is derived from an EMBL/GenBank/DDBJ whole genome shotgun (WGS) entry which is preliminary data.</text>
</comment>
<keyword evidence="19" id="KW-1185">Reference proteome</keyword>
<reference evidence="18 19" key="1">
    <citation type="submission" date="2013-09" db="EMBL/GenBank/DDBJ databases">
        <authorList>
            <person name="Durkin A.S."/>
            <person name="Haft D.R."/>
            <person name="McCorrison J."/>
            <person name="Torralba M."/>
            <person name="Gillis M."/>
            <person name="Haft D.H."/>
            <person name="Methe B."/>
            <person name="Sutton G."/>
            <person name="Nelson K.E."/>
        </authorList>
    </citation>
    <scope>NUCLEOTIDE SEQUENCE [LARGE SCALE GENOMIC DNA]</scope>
    <source>
        <strain evidence="18 19">BV3C16-1</strain>
    </source>
</reference>
<dbReference type="GO" id="GO:0004743">
    <property type="term" value="F:pyruvate kinase activity"/>
    <property type="evidence" value="ECO:0007669"/>
    <property type="project" value="UniProtKB-UniRule"/>
</dbReference>
<evidence type="ECO:0000256" key="12">
    <source>
        <dbReference type="ARBA" id="ARBA00022958"/>
    </source>
</evidence>
<dbReference type="AlphaFoldDB" id="U7UD06"/>
<comment type="catalytic activity">
    <reaction evidence="16">
        <text>pyruvate + ATP = phosphoenolpyruvate + ADP + H(+)</text>
        <dbReference type="Rhea" id="RHEA:18157"/>
        <dbReference type="ChEBI" id="CHEBI:15361"/>
        <dbReference type="ChEBI" id="CHEBI:15378"/>
        <dbReference type="ChEBI" id="CHEBI:30616"/>
        <dbReference type="ChEBI" id="CHEBI:58702"/>
        <dbReference type="ChEBI" id="CHEBI:456216"/>
        <dbReference type="EC" id="2.7.1.40"/>
    </reaction>
</comment>
<evidence type="ECO:0000256" key="5">
    <source>
        <dbReference type="ARBA" id="ARBA00018587"/>
    </source>
</evidence>
<dbReference type="InterPro" id="IPR011037">
    <property type="entry name" value="Pyrv_Knase-like_insert_dom_sf"/>
</dbReference>
<evidence type="ECO:0000256" key="11">
    <source>
        <dbReference type="ARBA" id="ARBA00022842"/>
    </source>
</evidence>
<evidence type="ECO:0000256" key="15">
    <source>
        <dbReference type="NCBIfam" id="TIGR01064"/>
    </source>
</evidence>
<gene>
    <name evidence="18" type="ORF">HMPREF1250_1760</name>
</gene>
<comment type="pathway">
    <text evidence="2 16">Carbohydrate degradation; glycolysis; pyruvate from D-glyceraldehyde 3-phosphate: step 5/5.</text>
</comment>
<dbReference type="Proteomes" id="UP000017090">
    <property type="component" value="Unassembled WGS sequence"/>
</dbReference>
<evidence type="ECO:0000256" key="4">
    <source>
        <dbReference type="ARBA" id="ARBA00012142"/>
    </source>
</evidence>
<dbReference type="GO" id="GO:0016301">
    <property type="term" value="F:kinase activity"/>
    <property type="evidence" value="ECO:0007669"/>
    <property type="project" value="UniProtKB-KW"/>
</dbReference>
<protein>
    <recommendedName>
        <fullName evidence="5 15">Pyruvate kinase</fullName>
        <ecNumber evidence="4 15">2.7.1.40</ecNumber>
    </recommendedName>
</protein>
<sequence length="321" mass="35938">MALQMDVARFNFSHGTRESHKEKLVMLRKAALEAGRPIAAMLDTKGPEIRTGLLKDHRPLLLQKGGSLVLTADAENAADKVFINYPAILKDIRPGHHILIDDGLIDLVVKDVNGCDILCEVISGGELGEQKGVNIPDIPVRLPALTEKDKEDILFAIENDFDFIAASFVRDASCIEEIRRILSEKNSKIKIIAKIESQEGVKNFHEIVVAADGIMIARGDLGVEVNPKMLPRLQKDMIKKCNYEGKIVITATQISGNTALLLSKYRPDVDIFALSPDEITVRQMMLFWGVRPLLAPRYESTDIIFEKSIEKLQKRRLYQEK</sequence>
<keyword evidence="7" id="KW-0479">Metal-binding</keyword>
<evidence type="ECO:0000256" key="1">
    <source>
        <dbReference type="ARBA" id="ARBA00001958"/>
    </source>
</evidence>
<evidence type="ECO:0000256" key="13">
    <source>
        <dbReference type="ARBA" id="ARBA00023152"/>
    </source>
</evidence>
<name>U7UD06_9FIRM</name>
<dbReference type="Gene3D" id="2.40.33.10">
    <property type="entry name" value="PK beta-barrel domain-like"/>
    <property type="match status" value="1"/>
</dbReference>
<dbReference type="PATRIC" id="fig|1111454.3.peg.2051"/>
<dbReference type="GO" id="GO:0000287">
    <property type="term" value="F:magnesium ion binding"/>
    <property type="evidence" value="ECO:0007669"/>
    <property type="project" value="UniProtKB-UniRule"/>
</dbReference>
<keyword evidence="8" id="KW-0547">Nucleotide-binding</keyword>
<dbReference type="SUPFAM" id="SSF52935">
    <property type="entry name" value="PK C-terminal domain-like"/>
    <property type="match status" value="1"/>
</dbReference>
<evidence type="ECO:0000256" key="6">
    <source>
        <dbReference type="ARBA" id="ARBA00022679"/>
    </source>
</evidence>
<dbReference type="RefSeq" id="WP_023054487.1">
    <property type="nucleotide sequence ID" value="NZ_AWXA01000053.1"/>
</dbReference>
<dbReference type="InterPro" id="IPR036918">
    <property type="entry name" value="Pyrv_Knase_C_sf"/>
</dbReference>
<accession>U7UD06</accession>
<evidence type="ECO:0000256" key="9">
    <source>
        <dbReference type="ARBA" id="ARBA00022777"/>
    </source>
</evidence>
<dbReference type="STRING" id="1111454.HMPREF1250_1760"/>
<keyword evidence="11 16" id="KW-0460">Magnesium</keyword>
<dbReference type="InterPro" id="IPR040442">
    <property type="entry name" value="Pyrv_kinase-like_dom_sf"/>
</dbReference>
<dbReference type="Gene3D" id="3.20.20.60">
    <property type="entry name" value="Phosphoenolpyruvate-binding domains"/>
    <property type="match status" value="1"/>
</dbReference>
<feature type="domain" description="Pyruvate kinase barrel" evidence="17">
    <location>
        <begin position="5"/>
        <end position="254"/>
    </location>
</feature>
<evidence type="ECO:0000256" key="3">
    <source>
        <dbReference type="ARBA" id="ARBA00008663"/>
    </source>
</evidence>
<evidence type="ECO:0000256" key="2">
    <source>
        <dbReference type="ARBA" id="ARBA00004997"/>
    </source>
</evidence>
<dbReference type="InterPro" id="IPR015806">
    <property type="entry name" value="Pyrv_Knase_insert_dom_sf"/>
</dbReference>
<keyword evidence="13 16" id="KW-0324">Glycolysis</keyword>
<evidence type="ECO:0000256" key="10">
    <source>
        <dbReference type="ARBA" id="ARBA00022840"/>
    </source>
</evidence>
<comment type="similarity">
    <text evidence="3 16">Belongs to the pyruvate kinase family.</text>
</comment>
<dbReference type="InterPro" id="IPR015793">
    <property type="entry name" value="Pyrv_Knase_brl"/>
</dbReference>
<evidence type="ECO:0000259" key="17">
    <source>
        <dbReference type="Pfam" id="PF00224"/>
    </source>
</evidence>
<keyword evidence="10" id="KW-0067">ATP-binding</keyword>
<dbReference type="InterPro" id="IPR001697">
    <property type="entry name" value="Pyr_Knase"/>
</dbReference>
<dbReference type="Pfam" id="PF00224">
    <property type="entry name" value="PK"/>
    <property type="match status" value="1"/>
</dbReference>
<comment type="cofactor">
    <cofactor evidence="1">
        <name>K(+)</name>
        <dbReference type="ChEBI" id="CHEBI:29103"/>
    </cofactor>
</comment>
<dbReference type="eggNOG" id="COG0469">
    <property type="taxonomic scope" value="Bacteria"/>
</dbReference>
<keyword evidence="9 16" id="KW-0418">Kinase</keyword>
<dbReference type="UniPathway" id="UPA00109">
    <property type="reaction ID" value="UER00188"/>
</dbReference>
<evidence type="ECO:0000256" key="7">
    <source>
        <dbReference type="ARBA" id="ARBA00022723"/>
    </source>
</evidence>
<dbReference type="PRINTS" id="PR01050">
    <property type="entry name" value="PYRUVTKNASE"/>
</dbReference>
<dbReference type="InterPro" id="IPR015813">
    <property type="entry name" value="Pyrv/PenolPyrv_kinase-like_dom"/>
</dbReference>
<keyword evidence="6 16" id="KW-0808">Transferase</keyword>